<protein>
    <submittedName>
        <fullName evidence="1">Uncharacterized protein</fullName>
    </submittedName>
</protein>
<evidence type="ECO:0000313" key="1">
    <source>
        <dbReference type="EMBL" id="KAG8625884.1"/>
    </source>
</evidence>
<dbReference type="OrthoDB" id="265717at2759"/>
<gene>
    <name evidence="1" type="ORF">KVT40_006285</name>
</gene>
<reference evidence="1" key="1">
    <citation type="submission" date="2021-07" db="EMBL/GenBank/DDBJ databases">
        <title>Elsinoe batatas strain:CRI-CJ2 Genome sequencing and assembly.</title>
        <authorList>
            <person name="Huang L."/>
        </authorList>
    </citation>
    <scope>NUCLEOTIDE SEQUENCE</scope>
    <source>
        <strain evidence="1">CRI-CJ2</strain>
    </source>
</reference>
<dbReference type="PANTHER" id="PTHR40257">
    <property type="match status" value="1"/>
</dbReference>
<sequence length="287" mass="31617">MDDIDPRLGQSFHTSSSRSTHLASLVNHGSHHFHLVTTPRSTEEFLTAAKRHLSQEDLLYIGRAVHWMHEPHLSVKALLGSSSHAIAWQYLVATKSPAFPDEPHEHLVNLWSISSDVDDNMLKAIAAMAEGADAGAAPTSFSGWNANDHSGLDAAAPISDLEVNLDMPTRGLGSDLASDPTPFRHFVRTFGAKHTGPVHIFNPLSYLPGQRDRYMQYVAAFQKSVGTAEEKDGQHFGWEDTALIKYPSIWHFPKMIDSPEYASADGDYKQGVIRDNALLCVVPLSLE</sequence>
<dbReference type="Gene3D" id="3.30.70.100">
    <property type="match status" value="1"/>
</dbReference>
<keyword evidence="2" id="KW-1185">Reference proteome</keyword>
<organism evidence="1 2">
    <name type="scientific">Elsinoe batatas</name>
    <dbReference type="NCBI Taxonomy" id="2601811"/>
    <lineage>
        <taxon>Eukaryota</taxon>
        <taxon>Fungi</taxon>
        <taxon>Dikarya</taxon>
        <taxon>Ascomycota</taxon>
        <taxon>Pezizomycotina</taxon>
        <taxon>Dothideomycetes</taxon>
        <taxon>Dothideomycetidae</taxon>
        <taxon>Myriangiales</taxon>
        <taxon>Elsinoaceae</taxon>
        <taxon>Elsinoe</taxon>
    </lineage>
</organism>
<proteinExistence type="predicted"/>
<comment type="caution">
    <text evidence="1">The sequence shown here is derived from an EMBL/GenBank/DDBJ whole genome shotgun (WGS) entry which is preliminary data.</text>
</comment>
<evidence type="ECO:0000313" key="2">
    <source>
        <dbReference type="Proteomes" id="UP000809789"/>
    </source>
</evidence>
<accession>A0A8K0KZY3</accession>
<dbReference type="Proteomes" id="UP000809789">
    <property type="component" value="Unassembled WGS sequence"/>
</dbReference>
<dbReference type="PANTHER" id="PTHR40257:SF1">
    <property type="entry name" value="DUF1330 DOMAIN-CONTAINING PROTEIN"/>
    <property type="match status" value="1"/>
</dbReference>
<dbReference type="EMBL" id="JAESVG020000007">
    <property type="protein sequence ID" value="KAG8625884.1"/>
    <property type="molecule type" value="Genomic_DNA"/>
</dbReference>
<dbReference type="AlphaFoldDB" id="A0A8K0KZY3"/>
<name>A0A8K0KZY3_9PEZI</name>